<evidence type="ECO:0000313" key="9">
    <source>
        <dbReference type="Proteomes" id="UP000827084"/>
    </source>
</evidence>
<gene>
    <name evidence="8" type="ORF">K3G22_13925</name>
</gene>
<comment type="subcellular location">
    <subcellularLocation>
        <location evidence="1">Membrane</location>
        <topology evidence="1">Multi-pass membrane protein</topology>
    </subcellularLocation>
</comment>
<evidence type="ECO:0000256" key="2">
    <source>
        <dbReference type="ARBA" id="ARBA00022448"/>
    </source>
</evidence>
<accession>A0ABX8X9H1</accession>
<keyword evidence="3" id="KW-1003">Cell membrane</keyword>
<evidence type="ECO:0000256" key="3">
    <source>
        <dbReference type="ARBA" id="ARBA00022475"/>
    </source>
</evidence>
<feature type="transmembrane region" description="Helical" evidence="7">
    <location>
        <begin position="62"/>
        <end position="86"/>
    </location>
</feature>
<feature type="transmembrane region" description="Helical" evidence="7">
    <location>
        <begin position="195"/>
        <end position="215"/>
    </location>
</feature>
<dbReference type="Pfam" id="PF03547">
    <property type="entry name" value="Mem_trans"/>
    <property type="match status" value="1"/>
</dbReference>
<feature type="transmembrane region" description="Helical" evidence="7">
    <location>
        <begin position="98"/>
        <end position="118"/>
    </location>
</feature>
<keyword evidence="6 7" id="KW-0472">Membrane</keyword>
<feature type="transmembrane region" description="Helical" evidence="7">
    <location>
        <begin position="227"/>
        <end position="244"/>
    </location>
</feature>
<evidence type="ECO:0000256" key="6">
    <source>
        <dbReference type="ARBA" id="ARBA00023136"/>
    </source>
</evidence>
<evidence type="ECO:0000313" key="8">
    <source>
        <dbReference type="EMBL" id="QYX71851.1"/>
    </source>
</evidence>
<name>A0ABX8X9H1_SHEPU</name>
<dbReference type="RefSeq" id="WP_025008498.1">
    <property type="nucleotide sequence ID" value="NZ_BMPK01000006.1"/>
</dbReference>
<dbReference type="Proteomes" id="UP000827084">
    <property type="component" value="Chromosome"/>
</dbReference>
<organism evidence="8 9">
    <name type="scientific">Shewanella putrefaciens</name>
    <name type="common">Pseudomonas putrefaciens</name>
    <dbReference type="NCBI Taxonomy" id="24"/>
    <lineage>
        <taxon>Bacteria</taxon>
        <taxon>Pseudomonadati</taxon>
        <taxon>Pseudomonadota</taxon>
        <taxon>Gammaproteobacteria</taxon>
        <taxon>Alteromonadales</taxon>
        <taxon>Shewanellaceae</taxon>
        <taxon>Shewanella</taxon>
    </lineage>
</organism>
<evidence type="ECO:0000256" key="7">
    <source>
        <dbReference type="SAM" id="Phobius"/>
    </source>
</evidence>
<protein>
    <submittedName>
        <fullName evidence="8">AEC family transporter</fullName>
    </submittedName>
</protein>
<dbReference type="EMBL" id="CP080635">
    <property type="protein sequence ID" value="QYX71851.1"/>
    <property type="molecule type" value="Genomic_DNA"/>
</dbReference>
<sequence length="320" mass="34449">MTLLTPLFAVFGIMLLGTLVQKLKLLPVETDQVLNQYVYYIAFPAIMLIALAQQPINEILQWGFIAGYSAAMLITYLICLGISLIANPKEHAIATIRALNATFGNTAFIGIPLLMIIFPQQQNALVAAAIASLLSVLMFAVALVSLELATNTQRQHHALVIMAMAVGKNPIVIGSLIGVAISASGIQLPSGLALMIQQIGNTSSPCALFAIGMVLAKAMRYQKDSKIFSLSNFLELSLINLFKLGIQPALVYFMLRYCGVHGDYLIMGVILSALPTAASVYLLAQRYNTQASTSAQGILFGTLVTFFSLPILESLVRTHA</sequence>
<evidence type="ECO:0000256" key="4">
    <source>
        <dbReference type="ARBA" id="ARBA00022692"/>
    </source>
</evidence>
<dbReference type="InterPro" id="IPR004776">
    <property type="entry name" value="Mem_transp_PIN-like"/>
</dbReference>
<feature type="transmembrane region" description="Helical" evidence="7">
    <location>
        <begin position="158"/>
        <end position="183"/>
    </location>
</feature>
<evidence type="ECO:0000256" key="1">
    <source>
        <dbReference type="ARBA" id="ARBA00004141"/>
    </source>
</evidence>
<keyword evidence="9" id="KW-1185">Reference proteome</keyword>
<evidence type="ECO:0000256" key="5">
    <source>
        <dbReference type="ARBA" id="ARBA00022989"/>
    </source>
</evidence>
<keyword evidence="4 7" id="KW-0812">Transmembrane</keyword>
<feature type="transmembrane region" description="Helical" evidence="7">
    <location>
        <begin position="124"/>
        <end position="146"/>
    </location>
</feature>
<proteinExistence type="predicted"/>
<feature type="transmembrane region" description="Helical" evidence="7">
    <location>
        <begin position="295"/>
        <end position="312"/>
    </location>
</feature>
<dbReference type="GeneID" id="67444380"/>
<keyword evidence="2" id="KW-0813">Transport</keyword>
<dbReference type="PANTHER" id="PTHR36838">
    <property type="entry name" value="AUXIN EFFLUX CARRIER FAMILY PROTEIN"/>
    <property type="match status" value="1"/>
</dbReference>
<feature type="transmembrane region" description="Helical" evidence="7">
    <location>
        <begin position="37"/>
        <end position="56"/>
    </location>
</feature>
<reference evidence="8 9" key="1">
    <citation type="submission" date="2021-08" db="EMBL/GenBank/DDBJ databases">
        <title>Shewanella putrefaciens YZ-J, complete genome.</title>
        <authorList>
            <person name="Yi Z."/>
        </authorList>
    </citation>
    <scope>NUCLEOTIDE SEQUENCE [LARGE SCALE GENOMIC DNA]</scope>
    <source>
        <strain evidence="8 9">YZ-J</strain>
    </source>
</reference>
<feature type="transmembrane region" description="Helical" evidence="7">
    <location>
        <begin position="6"/>
        <end position="25"/>
    </location>
</feature>
<feature type="transmembrane region" description="Helical" evidence="7">
    <location>
        <begin position="264"/>
        <end position="283"/>
    </location>
</feature>
<dbReference type="PANTHER" id="PTHR36838:SF3">
    <property type="entry name" value="TRANSPORTER AUXIN EFFLUX CARRIER EC FAMILY"/>
    <property type="match status" value="1"/>
</dbReference>
<keyword evidence="5 7" id="KW-1133">Transmembrane helix</keyword>